<evidence type="ECO:0000256" key="3">
    <source>
        <dbReference type="ARBA" id="ARBA00022553"/>
    </source>
</evidence>
<dbReference type="PANTHER" id="PTHR42878">
    <property type="entry name" value="TWO-COMPONENT HISTIDINE KINASE"/>
    <property type="match status" value="1"/>
</dbReference>
<dbReference type="SMART" id="SM00065">
    <property type="entry name" value="GAF"/>
    <property type="match status" value="1"/>
</dbReference>
<dbReference type="SMART" id="SM00388">
    <property type="entry name" value="HisKA"/>
    <property type="match status" value="1"/>
</dbReference>
<keyword evidence="4" id="KW-0808">Transferase</keyword>
<protein>
    <recommendedName>
        <fullName evidence="2">histidine kinase</fullName>
        <ecNumber evidence="2">2.7.13.3</ecNumber>
    </recommendedName>
</protein>
<dbReference type="InterPro" id="IPR003661">
    <property type="entry name" value="HisK_dim/P_dom"/>
</dbReference>
<accession>M0QSW9</accession>
<dbReference type="InterPro" id="IPR005467">
    <property type="entry name" value="His_kinase_dom"/>
</dbReference>
<dbReference type="eggNOG" id="COG4251">
    <property type="taxonomic scope" value="Bacteria"/>
</dbReference>
<keyword evidence="7" id="KW-0406">Ion transport</keyword>
<dbReference type="Pfam" id="PF13185">
    <property type="entry name" value="GAF_2"/>
    <property type="match status" value="1"/>
</dbReference>
<dbReference type="SUPFAM" id="SSF55874">
    <property type="entry name" value="ATPase domain of HSP90 chaperone/DNA topoisomerase II/histidine kinase"/>
    <property type="match status" value="1"/>
</dbReference>
<dbReference type="Pfam" id="PF02518">
    <property type="entry name" value="HATPase_c"/>
    <property type="match status" value="1"/>
</dbReference>
<dbReference type="GO" id="GO:0000156">
    <property type="term" value="F:phosphorelay response regulator activity"/>
    <property type="evidence" value="ECO:0007669"/>
    <property type="project" value="TreeGrafter"/>
</dbReference>
<organism evidence="7 8">
    <name type="scientific">Fulvivirga imtechensis AK7</name>
    <dbReference type="NCBI Taxonomy" id="1237149"/>
    <lineage>
        <taxon>Bacteria</taxon>
        <taxon>Pseudomonadati</taxon>
        <taxon>Bacteroidota</taxon>
        <taxon>Cytophagia</taxon>
        <taxon>Cytophagales</taxon>
        <taxon>Fulvivirgaceae</taxon>
        <taxon>Fulvivirga</taxon>
    </lineage>
</organism>
<dbReference type="GO" id="GO:0000155">
    <property type="term" value="F:phosphorelay sensor kinase activity"/>
    <property type="evidence" value="ECO:0007669"/>
    <property type="project" value="InterPro"/>
</dbReference>
<sequence>MTSKQLKLLVETVQQLSLARDIETIMDVVRKTARKLTGADGATFVLRDRDLCYYADEDAIGPLWKGQRFPMSSCISGWAMIHKKPAVVQNIYTDDRIPIEAYKPTFVKSLITVPIRSMDPVGAIGNYWAKQHNPTDEEIELLQSLADITSVSIENVYVYNELEQRVKERTEQLMAVNEELEAFSHSIAHDLRAPLRTITGRLSILQEDYSGHTEAQNLIESIIAKANGMNELIHSLLNFSRLGKKDLSYERISMAEMVEEICESLIEQEEGRDISCEIHQLPPTMGDPVLIKQVWVNLISNAIKYTGNSEKAEILIGGEASDSEITYFVKDNGAGFDMQYYDQVFGIFQRLHSESEFKGYGIGLALVHRILLRHGGKIWAEGKVNEGAQFYFTLPKEKVIKSAETV</sequence>
<dbReference type="CDD" id="cd00082">
    <property type="entry name" value="HisKA"/>
    <property type="match status" value="1"/>
</dbReference>
<dbReference type="SMART" id="SM00387">
    <property type="entry name" value="HATPase_c"/>
    <property type="match status" value="1"/>
</dbReference>
<dbReference type="PANTHER" id="PTHR42878:SF15">
    <property type="entry name" value="BACTERIOPHYTOCHROME"/>
    <property type="match status" value="1"/>
</dbReference>
<dbReference type="SUPFAM" id="SSF47384">
    <property type="entry name" value="Homodimeric domain of signal transducing histidine kinase"/>
    <property type="match status" value="1"/>
</dbReference>
<keyword evidence="7" id="KW-0407">Ion channel</keyword>
<evidence type="ECO:0000256" key="5">
    <source>
        <dbReference type="ARBA" id="ARBA00022777"/>
    </source>
</evidence>
<feature type="domain" description="Histidine kinase" evidence="6">
    <location>
        <begin position="186"/>
        <end position="398"/>
    </location>
</feature>
<keyword evidence="5 7" id="KW-0418">Kinase</keyword>
<comment type="catalytic activity">
    <reaction evidence="1">
        <text>ATP + protein L-histidine = ADP + protein N-phospho-L-histidine.</text>
        <dbReference type="EC" id="2.7.13.3"/>
    </reaction>
</comment>
<dbReference type="GO" id="GO:0007234">
    <property type="term" value="P:osmosensory signaling via phosphorelay pathway"/>
    <property type="evidence" value="ECO:0007669"/>
    <property type="project" value="TreeGrafter"/>
</dbReference>
<keyword evidence="3" id="KW-0597">Phosphoprotein</keyword>
<dbReference type="InterPro" id="IPR003018">
    <property type="entry name" value="GAF"/>
</dbReference>
<dbReference type="PROSITE" id="PS50109">
    <property type="entry name" value="HIS_KIN"/>
    <property type="match status" value="1"/>
</dbReference>
<dbReference type="Gene3D" id="3.30.450.40">
    <property type="match status" value="1"/>
</dbReference>
<dbReference type="EC" id="2.7.13.3" evidence="2"/>
<name>M0QSW9_9BACT</name>
<dbReference type="SUPFAM" id="SSF55781">
    <property type="entry name" value="GAF domain-like"/>
    <property type="match status" value="1"/>
</dbReference>
<dbReference type="Proteomes" id="UP000011135">
    <property type="component" value="Unassembled WGS sequence"/>
</dbReference>
<dbReference type="InterPro" id="IPR029016">
    <property type="entry name" value="GAF-like_dom_sf"/>
</dbReference>
<evidence type="ECO:0000313" key="8">
    <source>
        <dbReference type="Proteomes" id="UP000011135"/>
    </source>
</evidence>
<dbReference type="Gene3D" id="3.30.565.10">
    <property type="entry name" value="Histidine kinase-like ATPase, C-terminal domain"/>
    <property type="match status" value="1"/>
</dbReference>
<dbReference type="InterPro" id="IPR036097">
    <property type="entry name" value="HisK_dim/P_sf"/>
</dbReference>
<dbReference type="Gene3D" id="1.10.287.130">
    <property type="match status" value="1"/>
</dbReference>
<comment type="caution">
    <text evidence="7">The sequence shown here is derived from an EMBL/GenBank/DDBJ whole genome shotgun (WGS) entry which is preliminary data.</text>
</comment>
<keyword evidence="8" id="KW-1185">Reference proteome</keyword>
<dbReference type="InterPro" id="IPR050351">
    <property type="entry name" value="BphY/WalK/GraS-like"/>
</dbReference>
<dbReference type="STRING" id="1237149.C900_02007"/>
<dbReference type="GO" id="GO:0034220">
    <property type="term" value="P:monoatomic ion transmembrane transport"/>
    <property type="evidence" value="ECO:0007669"/>
    <property type="project" value="UniProtKB-KW"/>
</dbReference>
<dbReference type="PATRIC" id="fig|1237149.3.peg.1962"/>
<dbReference type="EMBL" id="AMZN01000029">
    <property type="protein sequence ID" value="ELR72012.1"/>
    <property type="molecule type" value="Genomic_DNA"/>
</dbReference>
<evidence type="ECO:0000256" key="1">
    <source>
        <dbReference type="ARBA" id="ARBA00000085"/>
    </source>
</evidence>
<gene>
    <name evidence="7" type="ORF">C900_02007</name>
</gene>
<dbReference type="InterPro" id="IPR004358">
    <property type="entry name" value="Sig_transdc_His_kin-like_C"/>
</dbReference>
<evidence type="ECO:0000256" key="2">
    <source>
        <dbReference type="ARBA" id="ARBA00012438"/>
    </source>
</evidence>
<dbReference type="Pfam" id="PF00512">
    <property type="entry name" value="HisKA"/>
    <property type="match status" value="1"/>
</dbReference>
<evidence type="ECO:0000256" key="4">
    <source>
        <dbReference type="ARBA" id="ARBA00022679"/>
    </source>
</evidence>
<dbReference type="AlphaFoldDB" id="M0QSW9"/>
<dbReference type="InterPro" id="IPR036890">
    <property type="entry name" value="HATPase_C_sf"/>
</dbReference>
<dbReference type="RefSeq" id="WP_009579454.1">
    <property type="nucleotide sequence ID" value="NZ_AMZN01000029.1"/>
</dbReference>
<dbReference type="GO" id="GO:0030295">
    <property type="term" value="F:protein kinase activator activity"/>
    <property type="evidence" value="ECO:0007669"/>
    <property type="project" value="TreeGrafter"/>
</dbReference>
<dbReference type="FunFam" id="3.30.565.10:FF:000006">
    <property type="entry name" value="Sensor histidine kinase WalK"/>
    <property type="match status" value="1"/>
</dbReference>
<evidence type="ECO:0000313" key="7">
    <source>
        <dbReference type="EMBL" id="ELR72012.1"/>
    </source>
</evidence>
<keyword evidence="7" id="KW-0813">Transport</keyword>
<proteinExistence type="predicted"/>
<dbReference type="InterPro" id="IPR003594">
    <property type="entry name" value="HATPase_dom"/>
</dbReference>
<reference evidence="7 8" key="1">
    <citation type="submission" date="2012-12" db="EMBL/GenBank/DDBJ databases">
        <title>Genome assembly of Fulvivirga imtechensis AK7.</title>
        <authorList>
            <person name="Nupur N."/>
            <person name="Khatri I."/>
            <person name="Kumar R."/>
            <person name="Subramanian S."/>
            <person name="Pinnaka A."/>
        </authorList>
    </citation>
    <scope>NUCLEOTIDE SEQUENCE [LARGE SCALE GENOMIC DNA]</scope>
    <source>
        <strain evidence="7 8">AK7</strain>
    </source>
</reference>
<evidence type="ECO:0000259" key="6">
    <source>
        <dbReference type="PROSITE" id="PS50109"/>
    </source>
</evidence>
<dbReference type="PRINTS" id="PR00344">
    <property type="entry name" value="BCTRLSENSOR"/>
</dbReference>